<name>A0ABM0MM30_SACKO</name>
<keyword evidence="2" id="KW-1185">Reference proteome</keyword>
<dbReference type="InterPro" id="IPR050302">
    <property type="entry name" value="Rab_GAP_TBC_domain"/>
</dbReference>
<evidence type="ECO:0000259" key="1">
    <source>
        <dbReference type="PROSITE" id="PS50086"/>
    </source>
</evidence>
<dbReference type="PROSITE" id="PS50086">
    <property type="entry name" value="TBC_RABGAP"/>
    <property type="match status" value="1"/>
</dbReference>
<dbReference type="InterPro" id="IPR035969">
    <property type="entry name" value="Rab-GAP_TBC_sf"/>
</dbReference>
<dbReference type="Gene3D" id="1.10.472.80">
    <property type="entry name" value="Ypt/Rab-GAP domain of gyp1p, domain 3"/>
    <property type="match status" value="1"/>
</dbReference>
<dbReference type="Proteomes" id="UP000694865">
    <property type="component" value="Unplaced"/>
</dbReference>
<dbReference type="Gene3D" id="1.10.8.270">
    <property type="entry name" value="putative rabgap domain of human tbc1 domain family member 14 like domains"/>
    <property type="match status" value="1"/>
</dbReference>
<accession>A0ABM0MM30</accession>
<reference evidence="3" key="1">
    <citation type="submission" date="2025-08" db="UniProtKB">
        <authorList>
            <consortium name="RefSeq"/>
        </authorList>
    </citation>
    <scope>IDENTIFICATION</scope>
    <source>
        <tissue evidence="3">Testes</tissue>
    </source>
</reference>
<sequence>DACQAFRTQNQFLNKEILELNLLRDNDRKRERTQMDKYSTIEAELCRIQSKYYLLLQESKSAKREEASGPTDEMVIRLLEEATSTEETIQRAPGRFSRHDDYDRYGFCMKLQADDEDSFISKATDLQRRSEELTMRMVDLEMSVGIKWENYIPELKALIRAGIPNEYREQIWKGCINFRVGVNRANHGDDYYRGLLESKLFKLNPSTKQIELDLLRTLPNNKHYETMDSEGIPKLRRVLLAYSCHNPDIGYCQGLNRIAAIALLFLSEEDAFWCIVAIVEYLQPCDYYSKTLIGSQTDQRVCKDLISDKLPRLSAHFDKYNADLSLITFNWFLTIFCDGVPTETMLRVWDSFLYEGNKVLFRFALAFFKQCEEEILQLTDYLSLFKHLRHMSMKMTDVQKITQFAFHDINPFPMKIIKTRRAFHLAQVKAQLEEIDAIREDFISHRQHREDDVFSDEDN</sequence>
<dbReference type="RefSeq" id="XP_006821071.1">
    <property type="nucleotide sequence ID" value="XM_006821008.1"/>
</dbReference>
<dbReference type="SMART" id="SM00164">
    <property type="entry name" value="TBC"/>
    <property type="match status" value="1"/>
</dbReference>
<evidence type="ECO:0000313" key="2">
    <source>
        <dbReference type="Proteomes" id="UP000694865"/>
    </source>
</evidence>
<dbReference type="PANTHER" id="PTHR47219:SF20">
    <property type="entry name" value="TBC1 DOMAIN FAMILY MEMBER 2B"/>
    <property type="match status" value="1"/>
</dbReference>
<dbReference type="PANTHER" id="PTHR47219">
    <property type="entry name" value="RAB GTPASE-ACTIVATING PROTEIN 1-LIKE"/>
    <property type="match status" value="1"/>
</dbReference>
<gene>
    <name evidence="3" type="primary">LOC102807197</name>
</gene>
<evidence type="ECO:0000313" key="3">
    <source>
        <dbReference type="RefSeq" id="XP_006821071.1"/>
    </source>
</evidence>
<organism evidence="2 3">
    <name type="scientific">Saccoglossus kowalevskii</name>
    <name type="common">Acorn worm</name>
    <dbReference type="NCBI Taxonomy" id="10224"/>
    <lineage>
        <taxon>Eukaryota</taxon>
        <taxon>Metazoa</taxon>
        <taxon>Hemichordata</taxon>
        <taxon>Enteropneusta</taxon>
        <taxon>Harrimaniidae</taxon>
        <taxon>Saccoglossus</taxon>
    </lineage>
</organism>
<protein>
    <submittedName>
        <fullName evidence="3">TBC1 domain family member 2B-like</fullName>
    </submittedName>
</protein>
<proteinExistence type="predicted"/>
<dbReference type="GeneID" id="102807197"/>
<feature type="domain" description="Rab-GAP TBC" evidence="1">
    <location>
        <begin position="162"/>
        <end position="356"/>
    </location>
</feature>
<feature type="non-terminal residue" evidence="3">
    <location>
        <position position="1"/>
    </location>
</feature>
<dbReference type="SUPFAM" id="SSF47923">
    <property type="entry name" value="Ypt/Rab-GAP domain of gyp1p"/>
    <property type="match status" value="2"/>
</dbReference>
<dbReference type="InterPro" id="IPR000195">
    <property type="entry name" value="Rab-GAP-TBC_dom"/>
</dbReference>
<dbReference type="Pfam" id="PF00566">
    <property type="entry name" value="RabGAP-TBC"/>
    <property type="match status" value="1"/>
</dbReference>